<reference evidence="2 3" key="1">
    <citation type="submission" date="2021-07" db="EMBL/GenBank/DDBJ databases">
        <title>Actinomadura sp. PM05-2 isolated from lichen.</title>
        <authorList>
            <person name="Somphong A."/>
            <person name="Phongsopitanun W."/>
            <person name="Tanasupawat S."/>
            <person name="Peongsungnone V."/>
        </authorList>
    </citation>
    <scope>NUCLEOTIDE SEQUENCE [LARGE SCALE GENOMIC DNA]</scope>
    <source>
        <strain evidence="2 3">PM05-2</strain>
    </source>
</reference>
<proteinExistence type="predicted"/>
<accession>A0ABS7G4R9</accession>
<dbReference type="SUPFAM" id="SSF140453">
    <property type="entry name" value="EsxAB dimer-like"/>
    <property type="match status" value="1"/>
</dbReference>
<feature type="region of interest" description="Disordered" evidence="1">
    <location>
        <begin position="322"/>
        <end position="356"/>
    </location>
</feature>
<protein>
    <recommendedName>
        <fullName evidence="4">WXG100 family type VII secretion target</fullName>
    </recommendedName>
</protein>
<organism evidence="2 3">
    <name type="scientific">Actinomadura parmotrematis</name>
    <dbReference type="NCBI Taxonomy" id="2864039"/>
    <lineage>
        <taxon>Bacteria</taxon>
        <taxon>Bacillati</taxon>
        <taxon>Actinomycetota</taxon>
        <taxon>Actinomycetes</taxon>
        <taxon>Streptosporangiales</taxon>
        <taxon>Thermomonosporaceae</taxon>
        <taxon>Actinomadura</taxon>
    </lineage>
</organism>
<evidence type="ECO:0000313" key="2">
    <source>
        <dbReference type="EMBL" id="MBW8487375.1"/>
    </source>
</evidence>
<keyword evidence="3" id="KW-1185">Reference proteome</keyword>
<dbReference type="InterPro" id="IPR036689">
    <property type="entry name" value="ESAT-6-like_sf"/>
</dbReference>
<comment type="caution">
    <text evidence="2">The sequence shown here is derived from an EMBL/GenBank/DDBJ whole genome shotgun (WGS) entry which is preliminary data.</text>
</comment>
<dbReference type="Gene3D" id="1.20.1260.20">
    <property type="entry name" value="PPE superfamily"/>
    <property type="match status" value="1"/>
</dbReference>
<gene>
    <name evidence="2" type="ORF">K1Y72_33830</name>
</gene>
<evidence type="ECO:0000313" key="3">
    <source>
        <dbReference type="Proteomes" id="UP000774570"/>
    </source>
</evidence>
<feature type="region of interest" description="Disordered" evidence="1">
    <location>
        <begin position="1"/>
        <end position="25"/>
    </location>
</feature>
<sequence length="356" mass="37961">MGGQKFEENPGDFENDPREWDPVEAADGNVPVWSQIHKGVSHGRDGDFGSVAGDIADLGATGWDLWMDPLNALISAGLGFLIDWCEPLKSAVSWVTGNAGAIEQYRDNWGIVQEKLETMSRDLDKAITTGLSSWKGPASQDAGKRLREFQEGVRGTIGEIGELRGLLALSAGLMDAALDVVKSILAEFVEWLILTWLAAQAAAVPTLGASEVAASGATAGEAAVATSRAMAVIQKVSRIFKRLMEMIAKIRASLTRIGVKAYRPLAYEARHAEQAGHLLNKPQWKDLRETAQEAQGKGVRDFRPKGKDVAIDIGKAIGIKGGGGATQAGQDGYQGPFKNQGPEGNRISKLLGDSGD</sequence>
<evidence type="ECO:0008006" key="4">
    <source>
        <dbReference type="Google" id="ProtNLM"/>
    </source>
</evidence>
<name>A0ABS7G4R9_9ACTN</name>
<dbReference type="Proteomes" id="UP000774570">
    <property type="component" value="Unassembled WGS sequence"/>
</dbReference>
<dbReference type="InterPro" id="IPR038332">
    <property type="entry name" value="PPE_sf"/>
</dbReference>
<dbReference type="RefSeq" id="WP_220170611.1">
    <property type="nucleotide sequence ID" value="NZ_JAIBOA010000033.1"/>
</dbReference>
<evidence type="ECO:0000256" key="1">
    <source>
        <dbReference type="SAM" id="MobiDB-lite"/>
    </source>
</evidence>
<dbReference type="EMBL" id="JAIBOA010000033">
    <property type="protein sequence ID" value="MBW8487375.1"/>
    <property type="molecule type" value="Genomic_DNA"/>
</dbReference>